<dbReference type="Proteomes" id="UP000663889">
    <property type="component" value="Unassembled WGS sequence"/>
</dbReference>
<feature type="region of interest" description="Disordered" evidence="1">
    <location>
        <begin position="1"/>
        <end position="20"/>
    </location>
</feature>
<name>A0A814L9X2_9BILA</name>
<comment type="caution">
    <text evidence="3">The sequence shown here is derived from an EMBL/GenBank/DDBJ whole genome shotgun (WGS) entry which is preliminary data.</text>
</comment>
<protein>
    <recommendedName>
        <fullName evidence="2">D-glutamate cyclase-like C-terminal domain-containing protein</fullName>
    </recommendedName>
</protein>
<dbReference type="InterPro" id="IPR025504">
    <property type="entry name" value="GLUCM_C"/>
</dbReference>
<dbReference type="AlphaFoldDB" id="A0A814L9X2"/>
<evidence type="ECO:0000256" key="1">
    <source>
        <dbReference type="SAM" id="MobiDB-lite"/>
    </source>
</evidence>
<feature type="compositionally biased region" description="Basic and acidic residues" evidence="1">
    <location>
        <begin position="1"/>
        <end position="15"/>
    </location>
</feature>
<gene>
    <name evidence="3" type="ORF">SEV965_LOCUS13889</name>
</gene>
<evidence type="ECO:0000313" key="3">
    <source>
        <dbReference type="EMBL" id="CAF1061847.1"/>
    </source>
</evidence>
<reference evidence="3" key="1">
    <citation type="submission" date="2021-02" db="EMBL/GenBank/DDBJ databases">
        <authorList>
            <person name="Nowell W R."/>
        </authorList>
    </citation>
    <scope>NUCLEOTIDE SEQUENCE</scope>
</reference>
<evidence type="ECO:0000313" key="4">
    <source>
        <dbReference type="Proteomes" id="UP000663889"/>
    </source>
</evidence>
<dbReference type="Gene3D" id="3.90.1640.20">
    <property type="entry name" value="TON_0340"/>
    <property type="match status" value="2"/>
</dbReference>
<dbReference type="Pfam" id="PF14336">
    <property type="entry name" value="GLUCM-like_C"/>
    <property type="match status" value="1"/>
</dbReference>
<feature type="domain" description="D-glutamate cyclase-like C-terminal" evidence="2">
    <location>
        <begin position="175"/>
        <end position="435"/>
    </location>
</feature>
<accession>A0A814L9X2</accession>
<organism evidence="3 4">
    <name type="scientific">Rotaria sordida</name>
    <dbReference type="NCBI Taxonomy" id="392033"/>
    <lineage>
        <taxon>Eukaryota</taxon>
        <taxon>Metazoa</taxon>
        <taxon>Spiralia</taxon>
        <taxon>Gnathifera</taxon>
        <taxon>Rotifera</taxon>
        <taxon>Eurotatoria</taxon>
        <taxon>Bdelloidea</taxon>
        <taxon>Philodinida</taxon>
        <taxon>Philodinidae</taxon>
        <taxon>Rotaria</taxon>
    </lineage>
</organism>
<sequence>MDSQRDASLKADKPTNDQFSPTQLMHVKVSEATKPPTSYITSLTSQTETFTPIDYILASYNMRNLSKFYAPPGSAEKAAYALLKLEKDSPITILTGFCVTERFVDSEKMPVAETDGPPGAVLAAEKTINDQFSPTELMHVKVPEIVKSPISYITSLTSQTKTFTPIDHILASYDMRNLSKFYAPPGSAEKAAYALLKLEKDSPITILTGFCVTARLVDSEKVPVVETDGPPGAVLAGETLRKLSYHVSYVADPVTCNVLRACLKSIAADDHCVHEFYARHDEEEQIAEAHRLINLLKPKAMIAGELCSRSWNDGIRHNMKGKNINDWNPPVDEMLVQFKGRGIIIAVGDGGNEAGMANLKDNIPLASDGKTIMASGVYSDIPVTSWNSNLGLQAVASIAAAMESRFELIPTADQVIKTIEAALDAGAVEGVTQGKQENSLNGSYATRGVDGFAPYVHAADQDKLKSTLIQMKIKAML</sequence>
<dbReference type="EMBL" id="CAJNOU010000671">
    <property type="protein sequence ID" value="CAF1061847.1"/>
    <property type="molecule type" value="Genomic_DNA"/>
</dbReference>
<dbReference type="PANTHER" id="PTHR32022">
    <property type="entry name" value="D-GLUTAMATE CYCLASE, MITOCHONDRIAL"/>
    <property type="match status" value="1"/>
</dbReference>
<evidence type="ECO:0000259" key="2">
    <source>
        <dbReference type="Pfam" id="PF14336"/>
    </source>
</evidence>
<dbReference type="PANTHER" id="PTHR32022:SF10">
    <property type="entry name" value="D-GLUTAMATE CYCLASE, MITOCHONDRIAL"/>
    <property type="match status" value="1"/>
</dbReference>
<proteinExistence type="predicted"/>